<name>A0A3P7XLH1_HELPZ</name>
<protein>
    <submittedName>
        <fullName evidence="2 4">Uncharacterized protein</fullName>
    </submittedName>
</protein>
<reference evidence="2 3" key="1">
    <citation type="submission" date="2018-11" db="EMBL/GenBank/DDBJ databases">
        <authorList>
            <consortium name="Pathogen Informatics"/>
        </authorList>
    </citation>
    <scope>NUCLEOTIDE SEQUENCE [LARGE SCALE GENOMIC DNA]</scope>
</reference>
<evidence type="ECO:0000313" key="4">
    <source>
        <dbReference type="WBParaSite" id="HPBE_0000596301-mRNA-1"/>
    </source>
</evidence>
<dbReference type="Proteomes" id="UP000050761">
    <property type="component" value="Unassembled WGS sequence"/>
</dbReference>
<accession>A0A3P7XLH1</accession>
<sequence>MGLRTGSLGWVSKESGAAPLKMCACEFPQIGLVPFPLLLTSVVKPTTLRYIRVHKDQHSRPLKWVEQTREPVGDNGQLSAPRSSSLTPHKQLQPFRRPLGKQMMQHMITGTVGAAAGAGAPK</sequence>
<gene>
    <name evidence="2" type="ORF">HPBE_LOCUS5964</name>
</gene>
<reference evidence="4" key="2">
    <citation type="submission" date="2019-09" db="UniProtKB">
        <authorList>
            <consortium name="WormBaseParasite"/>
        </authorList>
    </citation>
    <scope>IDENTIFICATION</scope>
</reference>
<organism evidence="2">
    <name type="scientific">Heligmosomoides polygyrus</name>
    <name type="common">Parasitic roundworm</name>
    <dbReference type="NCBI Taxonomy" id="6339"/>
    <lineage>
        <taxon>Eukaryota</taxon>
        <taxon>Metazoa</taxon>
        <taxon>Ecdysozoa</taxon>
        <taxon>Nematoda</taxon>
        <taxon>Chromadorea</taxon>
        <taxon>Rhabditida</taxon>
        <taxon>Rhabditina</taxon>
        <taxon>Rhabditomorpha</taxon>
        <taxon>Strongyloidea</taxon>
        <taxon>Heligmosomidae</taxon>
        <taxon>Heligmosomoides</taxon>
    </lineage>
</organism>
<dbReference type="EMBL" id="UZAH01025570">
    <property type="protein sequence ID" value="VDO66399.1"/>
    <property type="molecule type" value="Genomic_DNA"/>
</dbReference>
<proteinExistence type="predicted"/>
<feature type="compositionally biased region" description="Polar residues" evidence="1">
    <location>
        <begin position="76"/>
        <end position="90"/>
    </location>
</feature>
<feature type="region of interest" description="Disordered" evidence="1">
    <location>
        <begin position="60"/>
        <end position="98"/>
    </location>
</feature>
<evidence type="ECO:0000256" key="1">
    <source>
        <dbReference type="SAM" id="MobiDB-lite"/>
    </source>
</evidence>
<dbReference type="WBParaSite" id="HPBE_0000596301-mRNA-1">
    <property type="protein sequence ID" value="HPBE_0000596301-mRNA-1"/>
    <property type="gene ID" value="HPBE_0000596301"/>
</dbReference>
<evidence type="ECO:0000313" key="2">
    <source>
        <dbReference type="EMBL" id="VDO66399.1"/>
    </source>
</evidence>
<dbReference type="AlphaFoldDB" id="A0A3P7XLH1"/>
<keyword evidence="3" id="KW-1185">Reference proteome</keyword>
<evidence type="ECO:0000313" key="3">
    <source>
        <dbReference type="Proteomes" id="UP000050761"/>
    </source>
</evidence>